<comment type="caution">
    <text evidence="7">Lacks conserved residue(s) required for the propagation of feature annotation.</text>
</comment>
<dbReference type="HAMAP" id="MF_00116">
    <property type="entry name" value="dUTPase_bact"/>
    <property type="match status" value="1"/>
</dbReference>
<evidence type="ECO:0000313" key="9">
    <source>
        <dbReference type="EMBL" id="KJV53374.1"/>
    </source>
</evidence>
<evidence type="ECO:0000256" key="6">
    <source>
        <dbReference type="ARBA" id="ARBA00047686"/>
    </source>
</evidence>
<dbReference type="EMBL" id="LANO01000008">
    <property type="protein sequence ID" value="KJV53374.1"/>
    <property type="molecule type" value="Genomic_DNA"/>
</dbReference>
<dbReference type="RefSeq" id="WP_047220403.1">
    <property type="nucleotide sequence ID" value="NZ_LS398551.1"/>
</dbReference>
<comment type="cofactor">
    <cofactor evidence="7">
        <name>Mg(2+)</name>
        <dbReference type="ChEBI" id="CHEBI:18420"/>
    </cofactor>
</comment>
<dbReference type="GO" id="GO:0004170">
    <property type="term" value="F:dUTP diphosphatase activity"/>
    <property type="evidence" value="ECO:0007669"/>
    <property type="project" value="UniProtKB-UniRule"/>
</dbReference>
<dbReference type="Proteomes" id="UP000244959">
    <property type="component" value="Chromosome I"/>
</dbReference>
<feature type="domain" description="dUTPase-like" evidence="8">
    <location>
        <begin position="16"/>
        <end position="146"/>
    </location>
</feature>
<dbReference type="EMBL" id="LS398551">
    <property type="protein sequence ID" value="SPR11436.1"/>
    <property type="molecule type" value="Genomic_DNA"/>
</dbReference>
<dbReference type="GO" id="GO:0046081">
    <property type="term" value="P:dUTP catabolic process"/>
    <property type="evidence" value="ECO:0007669"/>
    <property type="project" value="InterPro"/>
</dbReference>
<dbReference type="AlphaFoldDB" id="A0A0F3MFM9"/>
<evidence type="ECO:0000313" key="10">
    <source>
        <dbReference type="EMBL" id="SPR11436.1"/>
    </source>
</evidence>
<evidence type="ECO:0000256" key="2">
    <source>
        <dbReference type="ARBA" id="ARBA00022723"/>
    </source>
</evidence>
<keyword evidence="5 7" id="KW-0546">Nucleotide metabolism</keyword>
<comment type="similarity">
    <text evidence="1 7">Belongs to the dUTPase family.</text>
</comment>
<evidence type="ECO:0000259" key="8">
    <source>
        <dbReference type="Pfam" id="PF00692"/>
    </source>
</evidence>
<evidence type="ECO:0000256" key="3">
    <source>
        <dbReference type="ARBA" id="ARBA00022801"/>
    </source>
</evidence>
<accession>A0A0F3MFM9</accession>
<comment type="function">
    <text evidence="7">This enzyme is involved in nucleotide metabolism: it produces dUMP, the immediate precursor of thymidine nucleotides and it decreases the intracellular concentration of dUTP so that uracil cannot be incorporated into DNA.</text>
</comment>
<dbReference type="EC" id="3.6.1.23" evidence="7"/>
<evidence type="ECO:0000313" key="11">
    <source>
        <dbReference type="Proteomes" id="UP000033769"/>
    </source>
</evidence>
<reference evidence="12" key="2">
    <citation type="submission" date="2018-03" db="EMBL/GenBank/DDBJ databases">
        <authorList>
            <person name="Batty M. E."/>
            <person name="Batty M E."/>
        </authorList>
    </citation>
    <scope>NUCLEOTIDE SEQUENCE [LARGE SCALE GENOMIC DNA]</scope>
    <source>
        <strain evidence="12">Gilliam</strain>
    </source>
</reference>
<proteinExistence type="inferred from homology"/>
<dbReference type="Pfam" id="PF00692">
    <property type="entry name" value="dUTPase"/>
    <property type="match status" value="1"/>
</dbReference>
<reference evidence="9 11" key="1">
    <citation type="submission" date="2015-02" db="EMBL/GenBank/DDBJ databases">
        <title>Genome Sequencing of Rickettsiales.</title>
        <authorList>
            <person name="Daugherty S.C."/>
            <person name="Su Q."/>
            <person name="Abolude K."/>
            <person name="Beier-Sexton M."/>
            <person name="Carlyon J.A."/>
            <person name="Carter R."/>
            <person name="Day N.P."/>
            <person name="Dumler S.J."/>
            <person name="Dyachenko V."/>
            <person name="Godinez A."/>
            <person name="Kurtti T.J."/>
            <person name="Lichay M."/>
            <person name="Mullins K.E."/>
            <person name="Ott S."/>
            <person name="Pappas-Brown V."/>
            <person name="Paris D.H."/>
            <person name="Patel P."/>
            <person name="Richards A.L."/>
            <person name="Sadzewicz L."/>
            <person name="Sears K."/>
            <person name="Seidman D."/>
            <person name="Sengamalay N."/>
            <person name="Stenos J."/>
            <person name="Tallon L.J."/>
            <person name="Vincent G."/>
            <person name="Fraser C.M."/>
            <person name="Munderloh U."/>
            <person name="Dunning-Hotopp J.C."/>
        </authorList>
    </citation>
    <scope>NUCLEOTIDE SEQUENCE [LARGE SCALE GENOMIC DNA]</scope>
    <source>
        <strain evidence="9 11">Gilliam</strain>
    </source>
</reference>
<dbReference type="NCBIfam" id="TIGR00576">
    <property type="entry name" value="dut"/>
    <property type="match status" value="1"/>
</dbReference>
<dbReference type="FunFam" id="2.70.40.10:FF:000002">
    <property type="entry name" value="dUTP diphosphatase"/>
    <property type="match status" value="1"/>
</dbReference>
<sequence>MKVKIKQIYQFKGTSSLPAYSTNGSAGMDLYAAIASPMIIKPHETALVPAGIAISLPYGYEAQIRSRSGLASKFGVIVLNSPGTIDSDYRGELKIIMINLGQKDFQLTPAMRIAQMVIAKYEVISWEIVDDLDETERGEKGFGSSGLK</sequence>
<dbReference type="PATRIC" id="fig|1359184.3.peg.3175"/>
<feature type="binding site" evidence="7">
    <location>
        <position position="80"/>
    </location>
    <ligand>
        <name>substrate</name>
    </ligand>
</feature>
<protein>
    <recommendedName>
        <fullName evidence="7">Deoxyuridine 5'-triphosphate nucleotidohydrolase</fullName>
        <shortName evidence="7">dUTPase</shortName>
        <ecNumber evidence="7">3.6.1.23</ecNumber>
    </recommendedName>
    <alternativeName>
        <fullName evidence="7">dUTP pyrophosphatase</fullName>
    </alternativeName>
</protein>
<evidence type="ECO:0000256" key="5">
    <source>
        <dbReference type="ARBA" id="ARBA00023080"/>
    </source>
</evidence>
<name>A0A0F3MFM9_ORITS</name>
<dbReference type="SUPFAM" id="SSF51283">
    <property type="entry name" value="dUTPase-like"/>
    <property type="match status" value="1"/>
</dbReference>
<keyword evidence="2 7" id="KW-0479">Metal-binding</keyword>
<dbReference type="InterPro" id="IPR036157">
    <property type="entry name" value="dUTPase-like_sf"/>
</dbReference>
<comment type="pathway">
    <text evidence="7">Pyrimidine metabolism; dUMP biosynthesis; dUMP from dCTP (dUTP route): step 2/2.</text>
</comment>
<evidence type="ECO:0000256" key="1">
    <source>
        <dbReference type="ARBA" id="ARBA00006581"/>
    </source>
</evidence>
<keyword evidence="12" id="KW-1185">Reference proteome</keyword>
<dbReference type="PANTHER" id="PTHR11241:SF0">
    <property type="entry name" value="DEOXYURIDINE 5'-TRIPHOSPHATE NUCLEOTIDOHYDROLASE"/>
    <property type="match status" value="1"/>
</dbReference>
<feature type="binding site" evidence="7">
    <location>
        <begin position="84"/>
        <end position="86"/>
    </location>
    <ligand>
        <name>substrate</name>
    </ligand>
</feature>
<dbReference type="GO" id="GO:0000287">
    <property type="term" value="F:magnesium ion binding"/>
    <property type="evidence" value="ECO:0007669"/>
    <property type="project" value="UniProtKB-UniRule"/>
</dbReference>
<feature type="binding site" evidence="7">
    <location>
        <begin position="67"/>
        <end position="69"/>
    </location>
    <ligand>
        <name>substrate</name>
    </ligand>
</feature>
<dbReference type="UniPathway" id="UPA00610">
    <property type="reaction ID" value="UER00666"/>
</dbReference>
<reference evidence="10" key="3">
    <citation type="submission" date="2018-03" db="EMBL/GenBank/DDBJ databases">
        <authorList>
            <person name="Keele B.F."/>
        </authorList>
    </citation>
    <scope>NUCLEOTIDE SEQUENCE [LARGE SCALE GENOMIC DNA]</scope>
    <source>
        <strain evidence="10">Gilliam</strain>
    </source>
</reference>
<dbReference type="PANTHER" id="PTHR11241">
    <property type="entry name" value="DEOXYURIDINE 5'-TRIPHOSPHATE NUCLEOTIDOHYDROLASE"/>
    <property type="match status" value="1"/>
</dbReference>
<dbReference type="Gene3D" id="2.70.40.10">
    <property type="match status" value="1"/>
</dbReference>
<comment type="catalytic activity">
    <reaction evidence="6 7">
        <text>dUTP + H2O = dUMP + diphosphate + H(+)</text>
        <dbReference type="Rhea" id="RHEA:10248"/>
        <dbReference type="ChEBI" id="CHEBI:15377"/>
        <dbReference type="ChEBI" id="CHEBI:15378"/>
        <dbReference type="ChEBI" id="CHEBI:33019"/>
        <dbReference type="ChEBI" id="CHEBI:61555"/>
        <dbReference type="ChEBI" id="CHEBI:246422"/>
        <dbReference type="EC" id="3.6.1.23"/>
    </reaction>
</comment>
<dbReference type="Proteomes" id="UP000033769">
    <property type="component" value="Unassembled WGS sequence"/>
</dbReference>
<keyword evidence="4 7" id="KW-0460">Magnesium</keyword>
<dbReference type="InterPro" id="IPR029054">
    <property type="entry name" value="dUTPase-like"/>
</dbReference>
<keyword evidence="3 7" id="KW-0378">Hydrolase</keyword>
<dbReference type="CDD" id="cd07557">
    <property type="entry name" value="trimeric_dUTPase"/>
    <property type="match status" value="1"/>
</dbReference>
<evidence type="ECO:0000256" key="7">
    <source>
        <dbReference type="HAMAP-Rule" id="MF_00116"/>
    </source>
</evidence>
<dbReference type="InterPro" id="IPR008181">
    <property type="entry name" value="dUTPase"/>
</dbReference>
<dbReference type="GO" id="GO:0006226">
    <property type="term" value="P:dUMP biosynthetic process"/>
    <property type="evidence" value="ECO:0007669"/>
    <property type="project" value="UniProtKB-UniRule"/>
</dbReference>
<evidence type="ECO:0000313" key="12">
    <source>
        <dbReference type="Proteomes" id="UP000244959"/>
    </source>
</evidence>
<organism evidence="9 11">
    <name type="scientific">Orientia tsutsugamushi str. Gilliam</name>
    <dbReference type="NCBI Taxonomy" id="1359184"/>
    <lineage>
        <taxon>Bacteria</taxon>
        <taxon>Pseudomonadati</taxon>
        <taxon>Pseudomonadota</taxon>
        <taxon>Alphaproteobacteria</taxon>
        <taxon>Rickettsiales</taxon>
        <taxon>Rickettsiaceae</taxon>
        <taxon>Rickettsieae</taxon>
        <taxon>Orientia</taxon>
    </lineage>
</organism>
<dbReference type="InterPro" id="IPR033704">
    <property type="entry name" value="dUTPase_trimeric"/>
</dbReference>
<evidence type="ECO:0000256" key="4">
    <source>
        <dbReference type="ARBA" id="ARBA00022842"/>
    </source>
</evidence>
<gene>
    <name evidence="7 9" type="primary">dut</name>
    <name evidence="10" type="ORF">GILLIAM_02293</name>
    <name evidence="9" type="ORF">OTSGILL_0783</name>
</gene>
<dbReference type="NCBIfam" id="NF001862">
    <property type="entry name" value="PRK00601.1"/>
    <property type="match status" value="1"/>
</dbReference>